<dbReference type="InterPro" id="IPR007730">
    <property type="entry name" value="SPOR-like_dom"/>
</dbReference>
<evidence type="ECO:0000313" key="8">
    <source>
        <dbReference type="Proteomes" id="UP001143543"/>
    </source>
</evidence>
<organism evidence="7 8">
    <name type="scientific">Neptunitalea lumnitzerae</name>
    <dbReference type="NCBI Taxonomy" id="2965509"/>
    <lineage>
        <taxon>Bacteria</taxon>
        <taxon>Pseudomonadati</taxon>
        <taxon>Bacteroidota</taxon>
        <taxon>Flavobacteriia</taxon>
        <taxon>Flavobacteriales</taxon>
        <taxon>Flavobacteriaceae</taxon>
        <taxon>Neptunitalea</taxon>
    </lineage>
</organism>
<evidence type="ECO:0000256" key="5">
    <source>
        <dbReference type="RuleBase" id="RU003495"/>
    </source>
</evidence>
<keyword evidence="2 4" id="KW-0456">Lyase</keyword>
<feature type="domain" description="SPOR" evidence="6">
    <location>
        <begin position="168"/>
        <end position="249"/>
    </location>
</feature>
<evidence type="ECO:0000259" key="6">
    <source>
        <dbReference type="PROSITE" id="PS51724"/>
    </source>
</evidence>
<protein>
    <recommendedName>
        <fullName evidence="4">Probable endolytic peptidoglycan transglycosylase RlpA</fullName>
        <ecNumber evidence="4">4.2.2.-</ecNumber>
    </recommendedName>
</protein>
<dbReference type="RefSeq" id="WP_281766009.1">
    <property type="nucleotide sequence ID" value="NZ_BRVO01000003.1"/>
</dbReference>
<reference evidence="7" key="1">
    <citation type="submission" date="2022-07" db="EMBL/GenBank/DDBJ databases">
        <title>Taxonomy of Novel Oxalotrophic and Methylotrophic Bacteria.</title>
        <authorList>
            <person name="Sahin N."/>
            <person name="Tani A."/>
        </authorList>
    </citation>
    <scope>NUCLEOTIDE SEQUENCE</scope>
    <source>
        <strain evidence="7">Y10</strain>
    </source>
</reference>
<dbReference type="InterPro" id="IPR034718">
    <property type="entry name" value="RlpA"/>
</dbReference>
<feature type="chain" id="PRO_5044943302" description="Probable endolytic peptidoglycan transglycosylase RlpA" evidence="4">
    <location>
        <begin position="19"/>
        <end position="249"/>
    </location>
</feature>
<evidence type="ECO:0000313" key="7">
    <source>
        <dbReference type="EMBL" id="GLB50385.1"/>
    </source>
</evidence>
<dbReference type="EC" id="4.2.2.-" evidence="4"/>
<comment type="function">
    <text evidence="4">Lytic transglycosylase with a strong preference for naked glycan strands that lack stem peptides.</text>
</comment>
<dbReference type="PROSITE" id="PS51724">
    <property type="entry name" value="SPOR"/>
    <property type="match status" value="1"/>
</dbReference>
<evidence type="ECO:0000256" key="3">
    <source>
        <dbReference type="ARBA" id="ARBA00023316"/>
    </source>
</evidence>
<evidence type="ECO:0000256" key="4">
    <source>
        <dbReference type="HAMAP-Rule" id="MF_02071"/>
    </source>
</evidence>
<keyword evidence="8" id="KW-1185">Reference proteome</keyword>
<dbReference type="SUPFAM" id="SSF50685">
    <property type="entry name" value="Barwin-like endoglucanases"/>
    <property type="match status" value="1"/>
</dbReference>
<accession>A0ABQ5MLU0</accession>
<dbReference type="Proteomes" id="UP001143543">
    <property type="component" value="Unassembled WGS sequence"/>
</dbReference>
<dbReference type="NCBIfam" id="TIGR00413">
    <property type="entry name" value="rlpA"/>
    <property type="match status" value="1"/>
</dbReference>
<dbReference type="Pfam" id="PF03330">
    <property type="entry name" value="DPBB_1"/>
    <property type="match status" value="1"/>
</dbReference>
<feature type="signal peptide" evidence="4">
    <location>
        <begin position="1"/>
        <end position="18"/>
    </location>
</feature>
<dbReference type="Gene3D" id="2.40.40.10">
    <property type="entry name" value="RlpA-like domain"/>
    <property type="match status" value="1"/>
</dbReference>
<dbReference type="PANTHER" id="PTHR34183">
    <property type="entry name" value="ENDOLYTIC PEPTIDOGLYCAN TRANSGLYCOSYLASE RLPA"/>
    <property type="match status" value="1"/>
</dbReference>
<gene>
    <name evidence="4" type="primary">rlpA</name>
    <name evidence="7" type="ORF">Y10_27530</name>
</gene>
<dbReference type="Pfam" id="PF05036">
    <property type="entry name" value="SPOR"/>
    <property type="match status" value="1"/>
</dbReference>
<dbReference type="InterPro" id="IPR012997">
    <property type="entry name" value="RplA"/>
</dbReference>
<evidence type="ECO:0000256" key="2">
    <source>
        <dbReference type="ARBA" id="ARBA00023239"/>
    </source>
</evidence>
<dbReference type="HAMAP" id="MF_02071">
    <property type="entry name" value="RlpA"/>
    <property type="match status" value="1"/>
</dbReference>
<dbReference type="InterPro" id="IPR036908">
    <property type="entry name" value="RlpA-like_sf"/>
</dbReference>
<keyword evidence="1 4" id="KW-0732">Signal</keyword>
<sequence length="249" mass="27639" precursor="true">MRNFILLLLILCAQIGIAQSETGKASFYAKKFNGRTTASGEIYHHILPTAAHRTLPFGTKVRVTNLVNDRWAIVTINDRGPFVKGRIIDVSRSVAEKLDFINAGVTDVRIEIVSGDGDVAQEVTNTEVVTTSTTTTSTGGVTTETVTVTSGAAEVIMEPEFYELDIEKVRPDWMGIQIGSFRELANLIKLADSLKNKFKREVTVQVKSVNGVKVYALIIGKFPERDKAERFMEKVEEDYPDCFIVDMTK</sequence>
<dbReference type="EMBL" id="BRVO01000003">
    <property type="protein sequence ID" value="GLB50385.1"/>
    <property type="molecule type" value="Genomic_DNA"/>
</dbReference>
<dbReference type="CDD" id="cd22268">
    <property type="entry name" value="DPBB_RlpA-like"/>
    <property type="match status" value="1"/>
</dbReference>
<evidence type="ECO:0000256" key="1">
    <source>
        <dbReference type="ARBA" id="ARBA00022729"/>
    </source>
</evidence>
<dbReference type="InterPro" id="IPR009009">
    <property type="entry name" value="RlpA-like_DPBB"/>
</dbReference>
<dbReference type="Gene3D" id="3.30.70.1070">
    <property type="entry name" value="Sporulation related repeat"/>
    <property type="match status" value="1"/>
</dbReference>
<comment type="similarity">
    <text evidence="4 5">Belongs to the RlpA family.</text>
</comment>
<keyword evidence="3 4" id="KW-0961">Cell wall biogenesis/degradation</keyword>
<dbReference type="SUPFAM" id="SSF110997">
    <property type="entry name" value="Sporulation related repeat"/>
    <property type="match status" value="1"/>
</dbReference>
<name>A0ABQ5MLU0_9FLAO</name>
<comment type="caution">
    <text evidence="7">The sequence shown here is derived from an EMBL/GenBank/DDBJ whole genome shotgun (WGS) entry which is preliminary data.</text>
</comment>
<dbReference type="PANTHER" id="PTHR34183:SF8">
    <property type="entry name" value="ENDOLYTIC PEPTIDOGLYCAN TRANSGLYCOSYLASE RLPA-RELATED"/>
    <property type="match status" value="1"/>
</dbReference>
<dbReference type="InterPro" id="IPR036680">
    <property type="entry name" value="SPOR-like_sf"/>
</dbReference>
<proteinExistence type="inferred from homology"/>